<reference evidence="2 3" key="1">
    <citation type="submission" date="2019-02" db="EMBL/GenBank/DDBJ databases">
        <title>Pedobacter kyonggii whole genome sequence analysis.</title>
        <authorList>
            <person name="Dahal R.H."/>
        </authorList>
    </citation>
    <scope>NUCLEOTIDE SEQUENCE [LARGE SCALE GENOMIC DNA]</scope>
    <source>
        <strain evidence="2 3">K-4-11-1</strain>
    </source>
</reference>
<dbReference type="EMBL" id="SIXF01000002">
    <property type="protein sequence ID" value="TBO44326.1"/>
    <property type="molecule type" value="Genomic_DNA"/>
</dbReference>
<organism evidence="2 3">
    <name type="scientific">Pedobacter kyonggii</name>
    <dbReference type="NCBI Taxonomy" id="1926871"/>
    <lineage>
        <taxon>Bacteria</taxon>
        <taxon>Pseudomonadati</taxon>
        <taxon>Bacteroidota</taxon>
        <taxon>Sphingobacteriia</taxon>
        <taxon>Sphingobacteriales</taxon>
        <taxon>Sphingobacteriaceae</taxon>
        <taxon>Pedobacter</taxon>
    </lineage>
</organism>
<evidence type="ECO:0000259" key="1">
    <source>
        <dbReference type="Pfam" id="PF12697"/>
    </source>
</evidence>
<dbReference type="Gene3D" id="3.40.50.1820">
    <property type="entry name" value="alpha/beta hydrolase"/>
    <property type="match status" value="1"/>
</dbReference>
<dbReference type="PANTHER" id="PTHR37017:SF11">
    <property type="entry name" value="ESTERASE_LIPASE_THIOESTERASE DOMAIN-CONTAINING PROTEIN"/>
    <property type="match status" value="1"/>
</dbReference>
<gene>
    <name evidence="2" type="ORF">EYS08_03165</name>
</gene>
<dbReference type="InterPro" id="IPR029058">
    <property type="entry name" value="AB_hydrolase_fold"/>
</dbReference>
<dbReference type="RefSeq" id="WP_131028406.1">
    <property type="nucleotide sequence ID" value="NZ_SIXF01000002.1"/>
</dbReference>
<dbReference type="SUPFAM" id="SSF53474">
    <property type="entry name" value="alpha/beta-Hydrolases"/>
    <property type="match status" value="1"/>
</dbReference>
<dbReference type="Pfam" id="PF12697">
    <property type="entry name" value="Abhydrolase_6"/>
    <property type="match status" value="1"/>
</dbReference>
<dbReference type="Proteomes" id="UP000291819">
    <property type="component" value="Unassembled WGS sequence"/>
</dbReference>
<dbReference type="PANTHER" id="PTHR37017">
    <property type="entry name" value="AB HYDROLASE-1 DOMAIN-CONTAINING PROTEIN-RELATED"/>
    <property type="match status" value="1"/>
</dbReference>
<feature type="domain" description="AB hydrolase-1" evidence="1">
    <location>
        <begin position="39"/>
        <end position="250"/>
    </location>
</feature>
<keyword evidence="2" id="KW-0378">Hydrolase</keyword>
<accession>A0A4Q9HGG2</accession>
<proteinExistence type="predicted"/>
<evidence type="ECO:0000313" key="3">
    <source>
        <dbReference type="Proteomes" id="UP000291819"/>
    </source>
</evidence>
<dbReference type="InterPro" id="IPR052897">
    <property type="entry name" value="Sec-Metab_Biosynth_Hydrolase"/>
</dbReference>
<protein>
    <submittedName>
        <fullName evidence="2">Alpha/beta hydrolase</fullName>
    </submittedName>
</protein>
<dbReference type="OrthoDB" id="9112061at2"/>
<dbReference type="AlphaFoldDB" id="A0A4Q9HGG2"/>
<keyword evidence="3" id="KW-1185">Reference proteome</keyword>
<name>A0A4Q9HGG2_9SPHI</name>
<dbReference type="GO" id="GO:0016787">
    <property type="term" value="F:hydrolase activity"/>
    <property type="evidence" value="ECO:0007669"/>
    <property type="project" value="UniProtKB-KW"/>
</dbReference>
<evidence type="ECO:0000313" key="2">
    <source>
        <dbReference type="EMBL" id="TBO44326.1"/>
    </source>
</evidence>
<sequence length="263" mass="28824">MKTLNIHYQAKAIWLLLLFVSFIFSIPVKAQDTAHIRNVVLVHGAFVDGSGWQPVYEILIKKGYKVSVTQHTLTTFEEDVAAVKRIIDQQDSPCILVGHSYGGAIITVAGNDPKVAGLVYIAAHAPDDGESEANNGKLNPSAYKSLTKGKDGWDYIDPKFFAADFSADLPASKADFMANSQTPTADSVFHAIIHNPAWKTKPSWYMVAKSDRIINPDLERMYAKRAKSQVIEIEGASHSVYISHAKEVAQLIIAAAKGTIQNK</sequence>
<dbReference type="InterPro" id="IPR000073">
    <property type="entry name" value="AB_hydrolase_1"/>
</dbReference>
<comment type="caution">
    <text evidence="2">The sequence shown here is derived from an EMBL/GenBank/DDBJ whole genome shotgun (WGS) entry which is preliminary data.</text>
</comment>